<reference evidence="2 3" key="1">
    <citation type="submission" date="2012-04" db="EMBL/GenBank/DDBJ databases">
        <title>The Genome Sequence of Saprolegnia declina VS20.</title>
        <authorList>
            <consortium name="The Broad Institute Genome Sequencing Platform"/>
            <person name="Russ C."/>
            <person name="Nusbaum C."/>
            <person name="Tyler B."/>
            <person name="van West P."/>
            <person name="Dieguez-Uribeondo J."/>
            <person name="de Bruijn I."/>
            <person name="Tripathy S."/>
            <person name="Jiang R."/>
            <person name="Young S.K."/>
            <person name="Zeng Q."/>
            <person name="Gargeya S."/>
            <person name="Fitzgerald M."/>
            <person name="Haas B."/>
            <person name="Abouelleil A."/>
            <person name="Alvarado L."/>
            <person name="Arachchi H.M."/>
            <person name="Berlin A."/>
            <person name="Chapman S.B."/>
            <person name="Goldberg J."/>
            <person name="Griggs A."/>
            <person name="Gujja S."/>
            <person name="Hansen M."/>
            <person name="Howarth C."/>
            <person name="Imamovic A."/>
            <person name="Larimer J."/>
            <person name="McCowen C."/>
            <person name="Montmayeur A."/>
            <person name="Murphy C."/>
            <person name="Neiman D."/>
            <person name="Pearson M."/>
            <person name="Priest M."/>
            <person name="Roberts A."/>
            <person name="Saif S."/>
            <person name="Shea T."/>
            <person name="Sisk P."/>
            <person name="Sykes S."/>
            <person name="Wortman J."/>
            <person name="Nusbaum C."/>
            <person name="Birren B."/>
        </authorList>
    </citation>
    <scope>NUCLEOTIDE SEQUENCE [LARGE SCALE GENOMIC DNA]</scope>
    <source>
        <strain evidence="2 3">VS20</strain>
    </source>
</reference>
<keyword evidence="1" id="KW-1133">Transmembrane helix</keyword>
<dbReference type="AlphaFoldDB" id="T0Q2I1"/>
<dbReference type="eggNOG" id="ENOG502SFI3">
    <property type="taxonomic scope" value="Eukaryota"/>
</dbReference>
<sequence length="103" mass="11152">MSKQSCALCCSMLSAFGVIFLGLLGFLMQSQPQYIKSLGKDVTAGPVYNTAIVYAGVFAASIAVYFVEARKTDNGSSAYEHLQMSERVEGVTNEKTPLLNEDE</sequence>
<keyword evidence="1" id="KW-0472">Membrane</keyword>
<evidence type="ECO:0000313" key="2">
    <source>
        <dbReference type="EMBL" id="EQC27600.1"/>
    </source>
</evidence>
<dbReference type="InParanoid" id="T0Q2I1"/>
<keyword evidence="3" id="KW-1185">Reference proteome</keyword>
<dbReference type="Proteomes" id="UP000030762">
    <property type="component" value="Unassembled WGS sequence"/>
</dbReference>
<evidence type="ECO:0000256" key="1">
    <source>
        <dbReference type="SAM" id="Phobius"/>
    </source>
</evidence>
<dbReference type="RefSeq" id="XP_008619020.1">
    <property type="nucleotide sequence ID" value="XM_008620798.1"/>
</dbReference>
<organism evidence="2 3">
    <name type="scientific">Saprolegnia diclina (strain VS20)</name>
    <dbReference type="NCBI Taxonomy" id="1156394"/>
    <lineage>
        <taxon>Eukaryota</taxon>
        <taxon>Sar</taxon>
        <taxon>Stramenopiles</taxon>
        <taxon>Oomycota</taxon>
        <taxon>Saprolegniomycetes</taxon>
        <taxon>Saprolegniales</taxon>
        <taxon>Saprolegniaceae</taxon>
        <taxon>Saprolegnia</taxon>
    </lineage>
</organism>
<dbReference type="VEuPathDB" id="FungiDB:SDRG_14653"/>
<feature type="transmembrane region" description="Helical" evidence="1">
    <location>
        <begin position="7"/>
        <end position="27"/>
    </location>
</feature>
<proteinExistence type="predicted"/>
<name>T0Q2I1_SAPDV</name>
<protein>
    <submittedName>
        <fullName evidence="2">Uncharacterized protein</fullName>
    </submittedName>
</protein>
<gene>
    <name evidence="2" type="ORF">SDRG_14653</name>
</gene>
<feature type="transmembrane region" description="Helical" evidence="1">
    <location>
        <begin position="47"/>
        <end position="67"/>
    </location>
</feature>
<dbReference type="GeneID" id="19955380"/>
<evidence type="ECO:0000313" key="3">
    <source>
        <dbReference type="Proteomes" id="UP000030762"/>
    </source>
</evidence>
<keyword evidence="1" id="KW-0812">Transmembrane</keyword>
<dbReference type="EMBL" id="JH767206">
    <property type="protein sequence ID" value="EQC27600.1"/>
    <property type="molecule type" value="Genomic_DNA"/>
</dbReference>
<dbReference type="OMA" id="PIFESAC"/>
<accession>T0Q2I1</accession>
<dbReference type="OrthoDB" id="67317at2759"/>